<evidence type="ECO:0000256" key="1">
    <source>
        <dbReference type="ARBA" id="ARBA00023015"/>
    </source>
</evidence>
<evidence type="ECO:0000256" key="3">
    <source>
        <dbReference type="ARBA" id="ARBA00023163"/>
    </source>
</evidence>
<dbReference type="SMART" id="SM00421">
    <property type="entry name" value="HTH_LUXR"/>
    <property type="match status" value="1"/>
</dbReference>
<proteinExistence type="predicted"/>
<dbReference type="Proteomes" id="UP000241507">
    <property type="component" value="Chromosome"/>
</dbReference>
<dbReference type="CDD" id="cd06170">
    <property type="entry name" value="LuxR_C_like"/>
    <property type="match status" value="1"/>
</dbReference>
<dbReference type="EMBL" id="CP028136">
    <property type="protein sequence ID" value="AVR44613.1"/>
    <property type="molecule type" value="Genomic_DNA"/>
</dbReference>
<dbReference type="Gene3D" id="1.10.10.10">
    <property type="entry name" value="Winged helix-like DNA-binding domain superfamily/Winged helix DNA-binding domain"/>
    <property type="match status" value="1"/>
</dbReference>
<gene>
    <name evidence="5" type="ORF">C7S20_04665</name>
</gene>
<dbReference type="SUPFAM" id="SSF46894">
    <property type="entry name" value="C-terminal effector domain of the bipartite response regulators"/>
    <property type="match status" value="1"/>
</dbReference>
<dbReference type="GO" id="GO:0006355">
    <property type="term" value="P:regulation of DNA-templated transcription"/>
    <property type="evidence" value="ECO:0007669"/>
    <property type="project" value="InterPro"/>
</dbReference>
<dbReference type="Pfam" id="PF00196">
    <property type="entry name" value="GerE"/>
    <property type="match status" value="1"/>
</dbReference>
<keyword evidence="2" id="KW-0238">DNA-binding</keyword>
<name>A0A2R3Z2V7_9FLAO</name>
<evidence type="ECO:0000313" key="6">
    <source>
        <dbReference type="Proteomes" id="UP000241507"/>
    </source>
</evidence>
<dbReference type="InterPro" id="IPR036388">
    <property type="entry name" value="WH-like_DNA-bd_sf"/>
</dbReference>
<reference evidence="6" key="1">
    <citation type="submission" date="2018-03" db="EMBL/GenBank/DDBJ databases">
        <title>Gramella fulva sp. nov., isolated from a dry surface of tidal flat.</title>
        <authorList>
            <person name="Hwang S.H."/>
            <person name="Hwang W.M."/>
            <person name="Kang K."/>
            <person name="Ahn T.-Y."/>
        </authorList>
    </citation>
    <scope>NUCLEOTIDE SEQUENCE [LARGE SCALE GENOMIC DNA]</scope>
    <source>
        <strain evidence="6">SH35</strain>
    </source>
</reference>
<evidence type="ECO:0000256" key="2">
    <source>
        <dbReference type="ARBA" id="ARBA00023125"/>
    </source>
</evidence>
<dbReference type="PROSITE" id="PS50043">
    <property type="entry name" value="HTH_LUXR_2"/>
    <property type="match status" value="1"/>
</dbReference>
<dbReference type="GO" id="GO:0003677">
    <property type="term" value="F:DNA binding"/>
    <property type="evidence" value="ECO:0007669"/>
    <property type="project" value="UniProtKB-KW"/>
</dbReference>
<accession>A0A2R3Z2V7</accession>
<dbReference type="PRINTS" id="PR00038">
    <property type="entry name" value="HTHLUXR"/>
</dbReference>
<dbReference type="InterPro" id="IPR016032">
    <property type="entry name" value="Sig_transdc_resp-reg_C-effctor"/>
</dbReference>
<sequence length="73" mass="8549">MLQRSHRNRQFPSETSKSLKEILTRREIEIIQEIARGNSIKEIGNILFLSEHTVQTHKRNILKKSTVKIPLTL</sequence>
<keyword evidence="6" id="KW-1185">Reference proteome</keyword>
<feature type="domain" description="HTH luxR-type" evidence="4">
    <location>
        <begin position="16"/>
        <end position="73"/>
    </location>
</feature>
<organism evidence="5 6">
    <name type="scientific">Christiangramia fulva</name>
    <dbReference type="NCBI Taxonomy" id="2126553"/>
    <lineage>
        <taxon>Bacteria</taxon>
        <taxon>Pseudomonadati</taxon>
        <taxon>Bacteroidota</taxon>
        <taxon>Flavobacteriia</taxon>
        <taxon>Flavobacteriales</taxon>
        <taxon>Flavobacteriaceae</taxon>
        <taxon>Christiangramia</taxon>
    </lineage>
</organism>
<dbReference type="InterPro" id="IPR000792">
    <property type="entry name" value="Tscrpt_reg_LuxR_C"/>
</dbReference>
<evidence type="ECO:0000259" key="4">
    <source>
        <dbReference type="PROSITE" id="PS50043"/>
    </source>
</evidence>
<dbReference type="PANTHER" id="PTHR44688:SF16">
    <property type="entry name" value="DNA-BINDING TRANSCRIPTIONAL ACTIVATOR DEVR_DOSR"/>
    <property type="match status" value="1"/>
</dbReference>
<protein>
    <submittedName>
        <fullName evidence="5">Helix-turn-helix transcriptional regulator</fullName>
    </submittedName>
</protein>
<dbReference type="AlphaFoldDB" id="A0A2R3Z2V7"/>
<evidence type="ECO:0000313" key="5">
    <source>
        <dbReference type="EMBL" id="AVR44613.1"/>
    </source>
</evidence>
<dbReference type="KEGG" id="grs:C7S20_04665"/>
<keyword evidence="1" id="KW-0805">Transcription regulation</keyword>
<dbReference type="PANTHER" id="PTHR44688">
    <property type="entry name" value="DNA-BINDING TRANSCRIPTIONAL ACTIVATOR DEVR_DOSR"/>
    <property type="match status" value="1"/>
</dbReference>
<keyword evidence="3" id="KW-0804">Transcription</keyword>